<dbReference type="InterPro" id="IPR055199">
    <property type="entry name" value="Hda_lid"/>
</dbReference>
<dbReference type="PANTHER" id="PTHR30050:SF5">
    <property type="entry name" value="DNAA REGULATORY INACTIVATOR HDA"/>
    <property type="match status" value="1"/>
</dbReference>
<dbReference type="InterPro" id="IPR027417">
    <property type="entry name" value="P-loop_NTPase"/>
</dbReference>
<feature type="domain" description="Hda lid" evidence="1">
    <location>
        <begin position="163"/>
        <end position="219"/>
    </location>
</feature>
<dbReference type="STRING" id="1641875.XM53_11510"/>
<dbReference type="RefSeq" id="WP_057793445.1">
    <property type="nucleotide sequence ID" value="NZ_LAXJ01000010.1"/>
</dbReference>
<dbReference type="EMBL" id="LAXJ01000010">
    <property type="protein sequence ID" value="KRS12271.1"/>
    <property type="molecule type" value="Genomic_DNA"/>
</dbReference>
<dbReference type="SUPFAM" id="SSF52540">
    <property type="entry name" value="P-loop containing nucleoside triphosphate hydrolases"/>
    <property type="match status" value="1"/>
</dbReference>
<dbReference type="Gene3D" id="1.10.8.60">
    <property type="match status" value="1"/>
</dbReference>
<accession>A0A0T5NUF7</accession>
<protein>
    <submittedName>
        <fullName evidence="2">Chromosomal replication initiator protein DnaA</fullName>
    </submittedName>
</protein>
<evidence type="ECO:0000313" key="2">
    <source>
        <dbReference type="EMBL" id="KRS12271.1"/>
    </source>
</evidence>
<dbReference type="Gene3D" id="3.40.50.300">
    <property type="entry name" value="P-loop containing nucleotide triphosphate hydrolases"/>
    <property type="match status" value="2"/>
</dbReference>
<dbReference type="PATRIC" id="fig|1641875.4.peg.86"/>
<dbReference type="Pfam" id="PF22688">
    <property type="entry name" value="Hda_lid"/>
    <property type="match status" value="1"/>
</dbReference>
<comment type="caution">
    <text evidence="2">The sequence shown here is derived from an EMBL/GenBank/DDBJ whole genome shotgun (WGS) entry which is preliminary data.</text>
</comment>
<gene>
    <name evidence="2" type="ORF">XM53_11510</name>
</gene>
<dbReference type="AlphaFoldDB" id="A0A0T5NUF7"/>
<organism evidence="2 3">
    <name type="scientific">Roseovarius atlanticus</name>
    <dbReference type="NCBI Taxonomy" id="1641875"/>
    <lineage>
        <taxon>Bacteria</taxon>
        <taxon>Pseudomonadati</taxon>
        <taxon>Pseudomonadota</taxon>
        <taxon>Alphaproteobacteria</taxon>
        <taxon>Rhodobacterales</taxon>
        <taxon>Roseobacteraceae</taxon>
        <taxon>Roseovarius</taxon>
    </lineage>
</organism>
<dbReference type="GO" id="GO:0005886">
    <property type="term" value="C:plasma membrane"/>
    <property type="evidence" value="ECO:0007669"/>
    <property type="project" value="TreeGrafter"/>
</dbReference>
<dbReference type="Proteomes" id="UP000051295">
    <property type="component" value="Unassembled WGS sequence"/>
</dbReference>
<reference evidence="2 3" key="1">
    <citation type="submission" date="2015-04" db="EMBL/GenBank/DDBJ databases">
        <title>The draft genome sequence of Roseovarius sp.R12b.</title>
        <authorList>
            <person name="Li G."/>
            <person name="Lai Q."/>
            <person name="Shao Z."/>
            <person name="Yan P."/>
        </authorList>
    </citation>
    <scope>NUCLEOTIDE SEQUENCE [LARGE SCALE GENOMIC DNA]</scope>
    <source>
        <strain evidence="2 3">R12B</strain>
    </source>
</reference>
<sequence>MAQQLSFDLPAKPAHGREDFFVSSANAQAVALIDTWESWPARKLVLYGPPGAGKTHLAHVWSAQSGATIIPAGDLVQADIPALARGHVAVEDCETIAGQTPAETALFHLHNLTLAEGHSLLLTAHAAPNHWTLALPDLASRMQGTPAVELDLPDDMLLTAILAKLFDDRQLTPAPDVIPYLVRRIDRSFEAARQVVALLDTAALSRKRALTRPFARDMLDNAGL</sequence>
<proteinExistence type="predicted"/>
<evidence type="ECO:0000313" key="3">
    <source>
        <dbReference type="Proteomes" id="UP000051295"/>
    </source>
</evidence>
<dbReference type="GO" id="GO:0006270">
    <property type="term" value="P:DNA replication initiation"/>
    <property type="evidence" value="ECO:0007669"/>
    <property type="project" value="TreeGrafter"/>
</dbReference>
<evidence type="ECO:0000259" key="1">
    <source>
        <dbReference type="Pfam" id="PF22688"/>
    </source>
</evidence>
<name>A0A0T5NUF7_9RHOB</name>
<dbReference type="PANTHER" id="PTHR30050">
    <property type="entry name" value="CHROMOSOMAL REPLICATION INITIATOR PROTEIN DNAA"/>
    <property type="match status" value="1"/>
</dbReference>
<keyword evidence="3" id="KW-1185">Reference proteome</keyword>
<dbReference type="GO" id="GO:0003688">
    <property type="term" value="F:DNA replication origin binding"/>
    <property type="evidence" value="ECO:0007669"/>
    <property type="project" value="TreeGrafter"/>
</dbReference>
<dbReference type="OrthoDB" id="7390113at2"/>